<protein>
    <submittedName>
        <fullName evidence="1">Uncharacterized protein</fullName>
    </submittedName>
</protein>
<dbReference type="EMBL" id="LAZR01020125">
    <property type="protein sequence ID" value="KKL90022.1"/>
    <property type="molecule type" value="Genomic_DNA"/>
</dbReference>
<sequence length="37" mass="4158">MNQELATVYDPKAIEQEVYKRWIDTGAFNAEPGDEGA</sequence>
<feature type="non-terminal residue" evidence="1">
    <location>
        <position position="37"/>
    </location>
</feature>
<comment type="caution">
    <text evidence="1">The sequence shown here is derived from an EMBL/GenBank/DDBJ whole genome shotgun (WGS) entry which is preliminary data.</text>
</comment>
<reference evidence="1" key="1">
    <citation type="journal article" date="2015" name="Nature">
        <title>Complex archaea that bridge the gap between prokaryotes and eukaryotes.</title>
        <authorList>
            <person name="Spang A."/>
            <person name="Saw J.H."/>
            <person name="Jorgensen S.L."/>
            <person name="Zaremba-Niedzwiedzka K."/>
            <person name="Martijn J."/>
            <person name="Lind A.E."/>
            <person name="van Eijk R."/>
            <person name="Schleper C."/>
            <person name="Guy L."/>
            <person name="Ettema T.J."/>
        </authorList>
    </citation>
    <scope>NUCLEOTIDE SEQUENCE</scope>
</reference>
<dbReference type="AlphaFoldDB" id="A0A0F9IS99"/>
<proteinExistence type="predicted"/>
<gene>
    <name evidence="1" type="ORF">LCGC14_1908820</name>
</gene>
<accession>A0A0F9IS99</accession>
<evidence type="ECO:0000313" key="1">
    <source>
        <dbReference type="EMBL" id="KKL90022.1"/>
    </source>
</evidence>
<name>A0A0F9IS99_9ZZZZ</name>
<organism evidence="1">
    <name type="scientific">marine sediment metagenome</name>
    <dbReference type="NCBI Taxonomy" id="412755"/>
    <lineage>
        <taxon>unclassified sequences</taxon>
        <taxon>metagenomes</taxon>
        <taxon>ecological metagenomes</taxon>
    </lineage>
</organism>